<dbReference type="PRINTS" id="PR00412">
    <property type="entry name" value="EPOXHYDRLASE"/>
</dbReference>
<dbReference type="GO" id="GO:0016787">
    <property type="term" value="F:hydrolase activity"/>
    <property type="evidence" value="ECO:0007669"/>
    <property type="project" value="UniProtKB-KW"/>
</dbReference>
<feature type="domain" description="AB hydrolase-1" evidence="2">
    <location>
        <begin position="35"/>
        <end position="283"/>
    </location>
</feature>
<dbReference type="RefSeq" id="WP_369600560.1">
    <property type="nucleotide sequence ID" value="NZ_CP154858.1"/>
</dbReference>
<keyword evidence="1 3" id="KW-0378">Hydrolase</keyword>
<name>A0AB39UU26_9GAMM</name>
<evidence type="ECO:0000313" key="3">
    <source>
        <dbReference type="EMBL" id="XDT71524.1"/>
    </source>
</evidence>
<dbReference type="Gene3D" id="3.40.50.1820">
    <property type="entry name" value="alpha/beta hydrolase"/>
    <property type="match status" value="1"/>
</dbReference>
<organism evidence="3">
    <name type="scientific">Thermohahella caldifontis</name>
    <dbReference type="NCBI Taxonomy" id="3142973"/>
    <lineage>
        <taxon>Bacteria</taxon>
        <taxon>Pseudomonadati</taxon>
        <taxon>Pseudomonadota</taxon>
        <taxon>Gammaproteobacteria</taxon>
        <taxon>Oceanospirillales</taxon>
        <taxon>Hahellaceae</taxon>
        <taxon>Thermohahella</taxon>
    </lineage>
</organism>
<dbReference type="InterPro" id="IPR029058">
    <property type="entry name" value="AB_hydrolase_fold"/>
</dbReference>
<accession>A0AB39UU26</accession>
<evidence type="ECO:0000256" key="1">
    <source>
        <dbReference type="ARBA" id="ARBA00022801"/>
    </source>
</evidence>
<dbReference type="InterPro" id="IPR000639">
    <property type="entry name" value="Epox_hydrolase-like"/>
</dbReference>
<dbReference type="EMBL" id="CP154858">
    <property type="protein sequence ID" value="XDT71524.1"/>
    <property type="molecule type" value="Genomic_DNA"/>
</dbReference>
<dbReference type="Pfam" id="PF00561">
    <property type="entry name" value="Abhydrolase_1"/>
    <property type="match status" value="1"/>
</dbReference>
<gene>
    <name evidence="3" type="ORF">AAIA72_11995</name>
</gene>
<dbReference type="SUPFAM" id="SSF53474">
    <property type="entry name" value="alpha/beta-Hydrolases"/>
    <property type="match status" value="1"/>
</dbReference>
<dbReference type="KEGG" id="tcd:AAIA72_11995"/>
<reference evidence="3" key="1">
    <citation type="submission" date="2024-05" db="EMBL/GenBank/DDBJ databases">
        <title>Genome sequencing of novel strain.</title>
        <authorList>
            <person name="Ganbat D."/>
            <person name="Ganbat S."/>
            <person name="Lee S.-J."/>
        </authorList>
    </citation>
    <scope>NUCLEOTIDE SEQUENCE</scope>
    <source>
        <strain evidence="3">SMD15-11</strain>
    </source>
</reference>
<dbReference type="AlphaFoldDB" id="A0AB39UU26"/>
<dbReference type="InterPro" id="IPR000073">
    <property type="entry name" value="AB_hydrolase_1"/>
</dbReference>
<proteinExistence type="predicted"/>
<sequence length="304" mass="33734">MMPVFPDPETALPGECRIWQVGGLSVTSRGAGSGPLVMCLHGFPDNAGSFRHQMPALVAAGYRVECPLLPGYEPGSQLPDGRYDLDAVSAVLLALLDQMRPGEKVHLVGHDWGALTALVMAARAPHRFASVTSLTLPWGLSLPAVLSRAPRYLLHARYIQLFQIPGLAEWVLERRNWQFVADLIRRWSPGWRMPDPILADIRRTLSQPGVKAAALAYYRAIYGTWRGAYRARAWLHGTLRVPALMVEGTRDGCIHPSLWTLLNPDDFAAGMKHVRLPAGHFLHQEVPGHFNPVLLDWLHRHALA</sequence>
<evidence type="ECO:0000259" key="2">
    <source>
        <dbReference type="Pfam" id="PF00561"/>
    </source>
</evidence>
<protein>
    <submittedName>
        <fullName evidence="3">Alpha/beta hydrolase</fullName>
    </submittedName>
</protein>
<dbReference type="PANTHER" id="PTHR43329">
    <property type="entry name" value="EPOXIDE HYDROLASE"/>
    <property type="match status" value="1"/>
</dbReference>